<evidence type="ECO:0000313" key="1">
    <source>
        <dbReference type="EMBL" id="AIA84160.1"/>
    </source>
</evidence>
<protein>
    <submittedName>
        <fullName evidence="1">CAZy families GH43|CBM13 protein</fullName>
    </submittedName>
</protein>
<dbReference type="InterPro" id="IPR023296">
    <property type="entry name" value="Glyco_hydro_beta-prop_sf"/>
</dbReference>
<reference evidence="1" key="1">
    <citation type="journal article" date="2013" name="Environ. Microbiol.">
        <title>Seasonally variable intestinal metagenomes of the red palm weevil (Rhynchophorus ferrugineus).</title>
        <authorList>
            <person name="Jia S."/>
            <person name="Zhang X."/>
            <person name="Zhang G."/>
            <person name="Yin A."/>
            <person name="Zhang S."/>
            <person name="Li F."/>
            <person name="Wang L."/>
            <person name="Zhao D."/>
            <person name="Yun Q."/>
            <person name="Tala"/>
            <person name="Wang J."/>
            <person name="Sun G."/>
            <person name="Baabdullah M."/>
            <person name="Yu X."/>
            <person name="Hu S."/>
            <person name="Al-Mssallem I.S."/>
            <person name="Yu J."/>
        </authorList>
    </citation>
    <scope>NUCLEOTIDE SEQUENCE</scope>
</reference>
<name>A0A060BTK1_9PSEU</name>
<feature type="non-terminal residue" evidence="1">
    <location>
        <position position="94"/>
    </location>
</feature>
<dbReference type="SUPFAM" id="SSF75005">
    <property type="entry name" value="Arabinanase/levansucrase/invertase"/>
    <property type="match status" value="1"/>
</dbReference>
<dbReference type="Gene3D" id="2.115.10.20">
    <property type="entry name" value="Glycosyl hydrolase domain, family 43"/>
    <property type="match status" value="1"/>
</dbReference>
<dbReference type="AlphaFoldDB" id="A0A060BTK1"/>
<sequence length="94" mass="10539">MHMENGKDYSAAACAVAVCDTPDGDFTYLGSFPPFGCMSRDCTLFEDSDGTVYFISTARDNADMNVYRLTDDYLNADTLVNRLWPGEYREAPRL</sequence>
<proteinExistence type="predicted"/>
<dbReference type="PANTHER" id="PTHR22925">
    <property type="entry name" value="GLYCOSYL HYDROLASE 43 FAMILY MEMBER"/>
    <property type="match status" value="1"/>
</dbReference>
<organism evidence="1">
    <name type="scientific">uncultured Amycolatopsis sp</name>
    <dbReference type="NCBI Taxonomy" id="335379"/>
    <lineage>
        <taxon>Bacteria</taxon>
        <taxon>Bacillati</taxon>
        <taxon>Actinomycetota</taxon>
        <taxon>Actinomycetes</taxon>
        <taxon>Pseudonocardiales</taxon>
        <taxon>Pseudonocardiaceae</taxon>
        <taxon>Amycolatopsis</taxon>
        <taxon>environmental samples</taxon>
    </lineage>
</organism>
<dbReference type="PANTHER" id="PTHR22925:SF3">
    <property type="entry name" value="GLYCOSYL HYDROLASE FAMILY PROTEIN 43"/>
    <property type="match status" value="1"/>
</dbReference>
<dbReference type="EMBL" id="KF116910">
    <property type="protein sequence ID" value="AIA84160.1"/>
    <property type="molecule type" value="Genomic_DNA"/>
</dbReference>
<accession>A0A060BTK1</accession>